<keyword evidence="1" id="KW-0472">Membrane</keyword>
<feature type="transmembrane region" description="Helical" evidence="1">
    <location>
        <begin position="69"/>
        <end position="94"/>
    </location>
</feature>
<evidence type="ECO:0000256" key="1">
    <source>
        <dbReference type="SAM" id="Phobius"/>
    </source>
</evidence>
<organism evidence="2 3">
    <name type="scientific">Haloquadratum walsbyi J07HQW1</name>
    <dbReference type="NCBI Taxonomy" id="1238424"/>
    <lineage>
        <taxon>Archaea</taxon>
        <taxon>Methanobacteriati</taxon>
        <taxon>Methanobacteriota</taxon>
        <taxon>Stenosarchaea group</taxon>
        <taxon>Halobacteria</taxon>
        <taxon>Halobacteriales</taxon>
        <taxon>Haloferacaceae</taxon>
        <taxon>Haloquadratum</taxon>
    </lineage>
</organism>
<keyword evidence="1" id="KW-1133">Transmembrane helix</keyword>
<evidence type="ECO:0000313" key="2">
    <source>
        <dbReference type="EMBL" id="ERG91326.1"/>
    </source>
</evidence>
<dbReference type="Proteomes" id="UP000030649">
    <property type="component" value="Unassembled WGS sequence"/>
</dbReference>
<keyword evidence="1" id="KW-0812">Transmembrane</keyword>
<proteinExistence type="predicted"/>
<sequence>MGFGKIAFGFTRRIIQQTTEKFPTESVRYALQLELLMLYVMSLVGWQLVEFSQSFSLLIAGGFGTVEALSSLPLTVSGMILLIGGVVGSVHYILEDFLLKGE</sequence>
<protein>
    <submittedName>
        <fullName evidence="2">Uncharacterized protein</fullName>
    </submittedName>
</protein>
<accession>U1PGS1</accession>
<reference evidence="2 3" key="1">
    <citation type="journal article" date="2013" name="PLoS ONE">
        <title>Assembly-driven community genomics of a hypersaline microbial ecosystem.</title>
        <authorList>
            <person name="Podell S."/>
            <person name="Ugalde J.A."/>
            <person name="Narasingarao P."/>
            <person name="Banfield J.F."/>
            <person name="Heidelberg K.B."/>
            <person name="Allen E.E."/>
        </authorList>
    </citation>
    <scope>NUCLEOTIDE SEQUENCE [LARGE SCALE GENOMIC DNA]</scope>
    <source>
        <strain evidence="3">J07HQW1</strain>
    </source>
</reference>
<dbReference type="HOGENOM" id="CLU_2270990_0_0_2"/>
<gene>
    <name evidence="2" type="ORF">J07HQW1_01360</name>
</gene>
<dbReference type="EMBL" id="KE356560">
    <property type="protein sequence ID" value="ERG91326.1"/>
    <property type="molecule type" value="Genomic_DNA"/>
</dbReference>
<evidence type="ECO:0000313" key="3">
    <source>
        <dbReference type="Proteomes" id="UP000030649"/>
    </source>
</evidence>
<dbReference type="AlphaFoldDB" id="U1PGS1"/>
<name>U1PGS1_9EURY</name>